<gene>
    <name evidence="2" type="ORF">N478_07515</name>
</gene>
<evidence type="ECO:0000313" key="2">
    <source>
        <dbReference type="EMBL" id="KZN60398.1"/>
    </source>
</evidence>
<protein>
    <submittedName>
        <fullName evidence="2">Uncharacterized protein</fullName>
    </submittedName>
</protein>
<evidence type="ECO:0000313" key="3">
    <source>
        <dbReference type="Proteomes" id="UP000076661"/>
    </source>
</evidence>
<sequence>MHLTIIKKNIKNLSQDHKRLPAEMTQVINGGATSQYKLKTMTTPPVSDDSSDTSVTSPSDI</sequence>
<feature type="compositionally biased region" description="Low complexity" evidence="1">
    <location>
        <begin position="42"/>
        <end position="61"/>
    </location>
</feature>
<accession>A0A167J1S9</accession>
<evidence type="ECO:0000256" key="1">
    <source>
        <dbReference type="SAM" id="MobiDB-lite"/>
    </source>
</evidence>
<organism evidence="2 3">
    <name type="scientific">Pseudoalteromonas luteoviolacea S4060-1</name>
    <dbReference type="NCBI Taxonomy" id="1365257"/>
    <lineage>
        <taxon>Bacteria</taxon>
        <taxon>Pseudomonadati</taxon>
        <taxon>Pseudomonadota</taxon>
        <taxon>Gammaproteobacteria</taxon>
        <taxon>Alteromonadales</taxon>
        <taxon>Pseudoalteromonadaceae</taxon>
        <taxon>Pseudoalteromonas</taxon>
    </lineage>
</organism>
<dbReference type="EMBL" id="AUXX01000056">
    <property type="protein sequence ID" value="KZN60398.1"/>
    <property type="molecule type" value="Genomic_DNA"/>
</dbReference>
<dbReference type="PATRIC" id="fig|1365257.3.peg.4908"/>
<comment type="caution">
    <text evidence="2">The sequence shown here is derived from an EMBL/GenBank/DDBJ whole genome shotgun (WGS) entry which is preliminary data.</text>
</comment>
<proteinExistence type="predicted"/>
<dbReference type="Proteomes" id="UP000076661">
    <property type="component" value="Unassembled WGS sequence"/>
</dbReference>
<dbReference type="AlphaFoldDB" id="A0A167J1S9"/>
<name>A0A167J1S9_9GAMM</name>
<dbReference type="RefSeq" id="WP_063383007.1">
    <property type="nucleotide sequence ID" value="NZ_AUXX01000056.1"/>
</dbReference>
<reference evidence="2 3" key="1">
    <citation type="submission" date="2013-07" db="EMBL/GenBank/DDBJ databases">
        <title>Comparative Genomic and Metabolomic Analysis of Twelve Strains of Pseudoalteromonas luteoviolacea.</title>
        <authorList>
            <person name="Vynne N.G."/>
            <person name="Mansson M."/>
            <person name="Gram L."/>
        </authorList>
    </citation>
    <scope>NUCLEOTIDE SEQUENCE [LARGE SCALE GENOMIC DNA]</scope>
    <source>
        <strain evidence="2 3">S4060-1</strain>
    </source>
</reference>
<feature type="region of interest" description="Disordered" evidence="1">
    <location>
        <begin position="40"/>
        <end position="61"/>
    </location>
</feature>